<organism evidence="3">
    <name type="scientific">Arabidopsis thaliana</name>
    <name type="common">Mouse-ear cress</name>
    <dbReference type="NCBI Taxonomy" id="3702"/>
    <lineage>
        <taxon>Eukaryota</taxon>
        <taxon>Viridiplantae</taxon>
        <taxon>Streptophyta</taxon>
        <taxon>Embryophyta</taxon>
        <taxon>Tracheophyta</taxon>
        <taxon>Spermatophyta</taxon>
        <taxon>Magnoliopsida</taxon>
        <taxon>eudicotyledons</taxon>
        <taxon>Gunneridae</taxon>
        <taxon>Pentapetalae</taxon>
        <taxon>rosids</taxon>
        <taxon>malvids</taxon>
        <taxon>Brassicales</taxon>
        <taxon>Brassicaceae</taxon>
        <taxon>Camelineae</taxon>
        <taxon>Arabidopsis</taxon>
    </lineage>
</organism>
<dbReference type="EMBL" id="AC004625">
    <property type="protein sequence ID" value="AAC23729.1"/>
    <property type="molecule type" value="Genomic_DNA"/>
</dbReference>
<reference evidence="3" key="3">
    <citation type="submission" date="2002-02" db="EMBL/GenBank/DDBJ databases">
        <authorList>
            <person name="Town C.D."/>
            <person name="Kaul S."/>
        </authorList>
    </citation>
    <scope>NUCLEOTIDE SEQUENCE</scope>
</reference>
<dbReference type="AlphaFoldDB" id="O80819"/>
<sequence>MAPKRASPMQSSLYSIENSDQSNESSCVLIRFLQVITRLQWMVRISPVNPDPKAFKSNFPETTQSKSQWKKRKIGFRSIRFDGERGRSDEEEAKRSNEQDERALQFLRILQQQLRKEVERLRLLIKRMTGKEDIVSFTELLALQSHLMDVRSIVLEQKKEVELEEAERPHKQKKEAEHDADGMRRGVLVPCKFSASSLGERQEDPNGEAPLLQMQREFEQRSSESLQSEFDKLWLFNERMNGRELEGMTSFDLSILHIQILRALRALIDQKLGPRQEHRAWQRGELSPGDVRRIMTRMLTLPCNVDFFSFQESSEDSIILISGRACRRPDINFGFPSIRLEISRMGRGRIKMKLKGRRRDLTKKKVRELCDYCGFSSGIIRYDEQRPHERDHEAVSMENELKRLRLLTRRMTCKDLDGLTFPELLSLKSHLQTALLIVKDQTKKIEQLLKEDDGWMLIRSQLQLQFERRNAEPMMIEYGRLWLLKEVDVSFTLFLMVCFFFLLFVKTDRRMNGRQLDGVGVRDRFFFFGYRVYSDRRLRTIRVF</sequence>
<keyword evidence="2" id="KW-0812">Transmembrane</keyword>
<reference evidence="3" key="2">
    <citation type="submission" date="2000-03" db="EMBL/GenBank/DDBJ databases">
        <authorList>
            <person name="Rounsley S.D."/>
            <person name="Lin X."/>
            <person name="Ketchum K.A."/>
            <person name="Crosby M.L."/>
            <person name="Brandon R.C."/>
            <person name="Sykes S.M."/>
            <person name="Kaul S."/>
            <person name="Mason T.M."/>
            <person name="Kerlavage A.R."/>
            <person name="Adams M.D."/>
            <person name="Somerville C.R."/>
            <person name="Venter J.C."/>
        </authorList>
    </citation>
    <scope>NUCLEOTIDE SEQUENCE</scope>
</reference>
<reference key="1">
    <citation type="journal article" date="1999" name="Nature">
        <title>Sequence and analysis of chromosome 2 of the plant Arabidopsis thaliana.</title>
        <authorList>
            <person name="Lin X."/>
            <person name="Kaul S."/>
            <person name="Rounsley S."/>
            <person name="Shea T.P."/>
            <person name="Benito M.I."/>
            <person name="Town C.D."/>
            <person name="Fujii C.Y."/>
            <person name="Mason T."/>
            <person name="Bowman C.L."/>
            <person name="Barnstead M."/>
            <person name="Feldblyum T.V."/>
            <person name="Buell C.R."/>
            <person name="Ketchum K.A."/>
            <person name="Lee J."/>
            <person name="Ronning C.M."/>
            <person name="Koo H.L."/>
            <person name="Moffat K.S."/>
            <person name="Cronin L.A."/>
            <person name="Shen M."/>
            <person name="Pai G."/>
            <person name="Van Aken S."/>
            <person name="Umayam L."/>
            <person name="Tallon L.J."/>
            <person name="Gill J.E."/>
            <person name="Adams M.D."/>
            <person name="Carrera A.J."/>
            <person name="Creasy T.H."/>
            <person name="Goodman H.M."/>
            <person name="Somerville C.R."/>
            <person name="Copenhaver G.P."/>
            <person name="Preuss D."/>
            <person name="Nierman W.C."/>
            <person name="White O."/>
            <person name="Eisen J.A."/>
            <person name="Salzberg S.L."/>
            <person name="Fraser C.M."/>
            <person name="Venter J.C."/>
        </authorList>
    </citation>
    <scope>NUCLEOTIDE SEQUENCE [LARGE SCALE GENOMIC DNA]</scope>
    <source>
        <strain>cv. Columbia</strain>
    </source>
</reference>
<evidence type="ECO:0000256" key="2">
    <source>
        <dbReference type="SAM" id="Phobius"/>
    </source>
</evidence>
<dbReference type="ExpressionAtlas" id="O80819">
    <property type="expression patterns" value="baseline and differential"/>
</dbReference>
<evidence type="ECO:0000313" key="3">
    <source>
        <dbReference type="EMBL" id="AAC23729.1"/>
    </source>
</evidence>
<dbReference type="PIR" id="T02439">
    <property type="entry name" value="T02439"/>
</dbReference>
<keyword evidence="2" id="KW-1133">Transmembrane helix</keyword>
<name>O80819_ARATH</name>
<keyword evidence="2" id="KW-0472">Membrane</keyword>
<proteinExistence type="predicted"/>
<dbReference type="TAIR" id="AT2G41440"/>
<feature type="transmembrane region" description="Helical" evidence="2">
    <location>
        <begin position="489"/>
        <end position="505"/>
    </location>
</feature>
<accession>O80819</accession>
<keyword evidence="1" id="KW-0175">Coiled coil</keyword>
<feature type="coiled-coil region" evidence="1">
    <location>
        <begin position="97"/>
        <end position="131"/>
    </location>
</feature>
<evidence type="ECO:0000256" key="1">
    <source>
        <dbReference type="SAM" id="Coils"/>
    </source>
</evidence>
<protein>
    <submittedName>
        <fullName evidence="3">Uncharacterized protein At2g41440</fullName>
    </submittedName>
</protein>